<dbReference type="Pfam" id="PF13845">
    <property type="entry name" value="Septum_form"/>
    <property type="match status" value="1"/>
</dbReference>
<gene>
    <name evidence="2" type="ORF">HUT05_18930</name>
</gene>
<keyword evidence="3" id="KW-1185">Reference proteome</keyword>
<dbReference type="RefSeq" id="WP_176575799.1">
    <property type="nucleotide sequence ID" value="NZ_CBDRGH010000001.1"/>
</dbReference>
<dbReference type="Proteomes" id="UP000509418">
    <property type="component" value="Chromosome"/>
</dbReference>
<dbReference type="InterPro" id="IPR026004">
    <property type="entry name" value="Septum_form"/>
</dbReference>
<protein>
    <submittedName>
        <fullName evidence="2">Septum formation family protein</fullName>
    </submittedName>
</protein>
<proteinExistence type="predicted"/>
<evidence type="ECO:0000313" key="3">
    <source>
        <dbReference type="Proteomes" id="UP000509418"/>
    </source>
</evidence>
<accession>A0A7H8T708</accession>
<reference evidence="2 3" key="1">
    <citation type="submission" date="2020-06" db="EMBL/GenBank/DDBJ databases">
        <title>Genome mining for natural products.</title>
        <authorList>
            <person name="Zhang B."/>
            <person name="Shi J."/>
            <person name="Ge H."/>
        </authorList>
    </citation>
    <scope>NUCLEOTIDE SEQUENCE [LARGE SCALE GENOMIC DNA]</scope>
    <source>
        <strain evidence="2 3">NA02069</strain>
    </source>
</reference>
<evidence type="ECO:0000259" key="1">
    <source>
        <dbReference type="Pfam" id="PF13845"/>
    </source>
</evidence>
<dbReference type="EMBL" id="CP056041">
    <property type="protein sequence ID" value="QKZ19263.1"/>
    <property type="molecule type" value="Genomic_DNA"/>
</dbReference>
<evidence type="ECO:0000313" key="2">
    <source>
        <dbReference type="EMBL" id="QKZ19263.1"/>
    </source>
</evidence>
<organism evidence="2 3">
    <name type="scientific">Streptomyces chartreusis</name>
    <dbReference type="NCBI Taxonomy" id="1969"/>
    <lineage>
        <taxon>Bacteria</taxon>
        <taxon>Bacillati</taxon>
        <taxon>Actinomycetota</taxon>
        <taxon>Actinomycetes</taxon>
        <taxon>Kitasatosporales</taxon>
        <taxon>Streptomycetaceae</taxon>
        <taxon>Streptomyces</taxon>
    </lineage>
</organism>
<sequence>MAIAAPYRSLRGISAVVALLAIGAVGCSDVSDAVDSATDGAKKVARQRSVYSLDVGDCYNPNSKGEGTAYTVEIVPCAEAHEGQVAGEFSITEEKAYPGDEAISAIADKRCPVEAGKFAPDTWALPKGVSIFYYTPTKESWATGDRAVSCTYTKESGTYKGELNPDVKSLKPEQTTYLTGSNGVYDALWATQPEKDTVEDDLPGYKAQAKAVADALDTHLKGLKGIDGAEVGKLRDGLTKTAASWRKAANAGDADAFYIAYDSAFTGIDPGKTVAARKELGLATTVPADDAEVWAG</sequence>
<feature type="domain" description="Septum formation-related" evidence="1">
    <location>
        <begin position="31"/>
        <end position="150"/>
    </location>
</feature>
<name>A0A7H8T708_STRCX</name>
<dbReference type="AlphaFoldDB" id="A0A7H8T708"/>